<dbReference type="InterPro" id="IPR007349">
    <property type="entry name" value="DUF418"/>
</dbReference>
<name>A0ABP6E5J5_9ACTN</name>
<accession>A0ABP6E5J5</accession>
<dbReference type="Pfam" id="PF04235">
    <property type="entry name" value="DUF418"/>
    <property type="match status" value="1"/>
</dbReference>
<dbReference type="Proteomes" id="UP001500151">
    <property type="component" value="Unassembled WGS sequence"/>
</dbReference>
<dbReference type="EMBL" id="BAAASJ010000118">
    <property type="protein sequence ID" value="GAA2658974.1"/>
    <property type="molecule type" value="Genomic_DNA"/>
</dbReference>
<organism evidence="3 4">
    <name type="scientific">Streptomyces vastus</name>
    <dbReference type="NCBI Taxonomy" id="285451"/>
    <lineage>
        <taxon>Bacteria</taxon>
        <taxon>Bacillati</taxon>
        <taxon>Actinomycetota</taxon>
        <taxon>Actinomycetes</taxon>
        <taxon>Kitasatosporales</taxon>
        <taxon>Streptomycetaceae</taxon>
        <taxon>Streptomyces</taxon>
    </lineage>
</organism>
<reference evidence="4" key="1">
    <citation type="journal article" date="2019" name="Int. J. Syst. Evol. Microbiol.">
        <title>The Global Catalogue of Microorganisms (GCM) 10K type strain sequencing project: providing services to taxonomists for standard genome sequencing and annotation.</title>
        <authorList>
            <consortium name="The Broad Institute Genomics Platform"/>
            <consortium name="The Broad Institute Genome Sequencing Center for Infectious Disease"/>
            <person name="Wu L."/>
            <person name="Ma J."/>
        </authorList>
    </citation>
    <scope>NUCLEOTIDE SEQUENCE [LARGE SCALE GENOMIC DNA]</scope>
    <source>
        <strain evidence="4">JCM 4524</strain>
    </source>
</reference>
<protein>
    <recommendedName>
        <fullName evidence="2">DUF418 domain-containing protein</fullName>
    </recommendedName>
</protein>
<keyword evidence="1" id="KW-0812">Transmembrane</keyword>
<proteinExistence type="predicted"/>
<comment type="caution">
    <text evidence="3">The sequence shown here is derived from an EMBL/GenBank/DDBJ whole genome shotgun (WGS) entry which is preliminary data.</text>
</comment>
<feature type="transmembrane region" description="Helical" evidence="1">
    <location>
        <begin position="63"/>
        <end position="84"/>
    </location>
</feature>
<evidence type="ECO:0000259" key="2">
    <source>
        <dbReference type="Pfam" id="PF04235"/>
    </source>
</evidence>
<keyword evidence="4" id="KW-1185">Reference proteome</keyword>
<sequence>MHLAGQLGAFAGEHGLGVQGPLVLPGLLDFRQPQSYPALTWIPFVIAGMAVARLDLAATAVRVRLALTGVALAVIGYGGSWLAIHLVPGAISAIGSTGQGGDPASAWWSDTAGFPLDTNPHWLLAASPHSETTLSIVGNTGVAIAVVTACLAAMDTFPRLGRLAGPVVAVGSMSLTAYVLHIVGIQLLGIEELPGSPPYVLLGFIMAVMVFATLWSRYVSRGPLEWLMAKASGVARHVR</sequence>
<feature type="transmembrane region" description="Helical" evidence="1">
    <location>
        <begin position="166"/>
        <end position="187"/>
    </location>
</feature>
<keyword evidence="1" id="KW-0472">Membrane</keyword>
<feature type="domain" description="DUF418" evidence="2">
    <location>
        <begin position="127"/>
        <end position="230"/>
    </location>
</feature>
<evidence type="ECO:0000256" key="1">
    <source>
        <dbReference type="SAM" id="Phobius"/>
    </source>
</evidence>
<feature type="transmembrane region" description="Helical" evidence="1">
    <location>
        <begin position="133"/>
        <end position="154"/>
    </location>
</feature>
<evidence type="ECO:0000313" key="3">
    <source>
        <dbReference type="EMBL" id="GAA2658974.1"/>
    </source>
</evidence>
<keyword evidence="1" id="KW-1133">Transmembrane helix</keyword>
<feature type="transmembrane region" description="Helical" evidence="1">
    <location>
        <begin position="199"/>
        <end position="220"/>
    </location>
</feature>
<feature type="transmembrane region" description="Helical" evidence="1">
    <location>
        <begin position="38"/>
        <end position="56"/>
    </location>
</feature>
<evidence type="ECO:0000313" key="4">
    <source>
        <dbReference type="Proteomes" id="UP001500151"/>
    </source>
</evidence>
<gene>
    <name evidence="3" type="ORF">GCM10010307_75220</name>
</gene>